<proteinExistence type="predicted"/>
<dbReference type="AlphaFoldDB" id="A0A7S0T3R9"/>
<dbReference type="CDD" id="cd04371">
    <property type="entry name" value="DEP"/>
    <property type="match status" value="2"/>
</dbReference>
<dbReference type="InterPro" id="IPR036390">
    <property type="entry name" value="WH_DNA-bd_sf"/>
</dbReference>
<gene>
    <name evidence="2" type="ORF">EMAD1354_LOCUS271</name>
</gene>
<dbReference type="InterPro" id="IPR036388">
    <property type="entry name" value="WH-like_DNA-bd_sf"/>
</dbReference>
<evidence type="ECO:0000259" key="1">
    <source>
        <dbReference type="PROSITE" id="PS50186"/>
    </source>
</evidence>
<dbReference type="SMART" id="SM00049">
    <property type="entry name" value="DEP"/>
    <property type="match status" value="2"/>
</dbReference>
<dbReference type="InterPro" id="IPR000591">
    <property type="entry name" value="DEP_dom"/>
</dbReference>
<protein>
    <recommendedName>
        <fullName evidence="1">DEP domain-containing protein</fullName>
    </recommendedName>
</protein>
<dbReference type="PROSITE" id="PS50186">
    <property type="entry name" value="DEP"/>
    <property type="match status" value="1"/>
</dbReference>
<name>A0A7S0T3R9_9RHOD</name>
<feature type="domain" description="DEP" evidence="1">
    <location>
        <begin position="45"/>
        <end position="123"/>
    </location>
</feature>
<dbReference type="Pfam" id="PF00610">
    <property type="entry name" value="DEP"/>
    <property type="match status" value="2"/>
</dbReference>
<dbReference type="EMBL" id="HBFE01000408">
    <property type="protein sequence ID" value="CAD8724194.1"/>
    <property type="molecule type" value="Transcribed_RNA"/>
</dbReference>
<accession>A0A7S0T3R9</accession>
<dbReference type="SUPFAM" id="SSF46785">
    <property type="entry name" value="Winged helix' DNA-binding domain"/>
    <property type="match status" value="2"/>
</dbReference>
<sequence length="245" mass="26666">MEVAGGGRSAGSSMSSIRVASYQNLVEVGSQSEVVGSFEAIVESLRSGLTVADRVYRLKKYERTFVGSDAARRLIAAGFATSVADAVALGNQLAQRRYFVDVSLEGDDALRFENGYKLYRFTQDDRILKIRDILPAGTEFASVEAKFLETVPMRDRRQGLHVHRCAFMGIEAVSVIIKLGFAQSRADATRVCQGLMDSGCFVTAGSHAGHFSDSVQLYKVFPKAKDFSGISEVSSPFTPRVAVRS</sequence>
<evidence type="ECO:0000313" key="2">
    <source>
        <dbReference type="EMBL" id="CAD8724194.1"/>
    </source>
</evidence>
<dbReference type="GO" id="GO:0035556">
    <property type="term" value="P:intracellular signal transduction"/>
    <property type="evidence" value="ECO:0007669"/>
    <property type="project" value="InterPro"/>
</dbReference>
<dbReference type="Gene3D" id="1.10.10.10">
    <property type="entry name" value="Winged helix-like DNA-binding domain superfamily/Winged helix DNA-binding domain"/>
    <property type="match status" value="2"/>
</dbReference>
<dbReference type="PANTHER" id="PTHR16206:SF19">
    <property type="entry name" value="DEP DOMAIN-CONTAINING PROTEIN"/>
    <property type="match status" value="1"/>
</dbReference>
<organism evidence="2">
    <name type="scientific">Erythrolobus madagascarensis</name>
    <dbReference type="NCBI Taxonomy" id="708628"/>
    <lineage>
        <taxon>Eukaryota</taxon>
        <taxon>Rhodophyta</taxon>
        <taxon>Bangiophyceae</taxon>
        <taxon>Porphyridiales</taxon>
        <taxon>Porphyridiaceae</taxon>
        <taxon>Erythrolobus</taxon>
    </lineage>
</organism>
<reference evidence="2" key="1">
    <citation type="submission" date="2021-01" db="EMBL/GenBank/DDBJ databases">
        <authorList>
            <person name="Corre E."/>
            <person name="Pelletier E."/>
            <person name="Niang G."/>
            <person name="Scheremetjew M."/>
            <person name="Finn R."/>
            <person name="Kale V."/>
            <person name="Holt S."/>
            <person name="Cochrane G."/>
            <person name="Meng A."/>
            <person name="Brown T."/>
            <person name="Cohen L."/>
        </authorList>
    </citation>
    <scope>NUCLEOTIDE SEQUENCE</scope>
    <source>
        <strain evidence="2">CCMP3276</strain>
    </source>
</reference>
<dbReference type="PANTHER" id="PTHR16206">
    <property type="entry name" value="DEP DOMAIN-CONTAINING"/>
    <property type="match status" value="1"/>
</dbReference>